<dbReference type="AlphaFoldDB" id="A0A4E0R394"/>
<comment type="caution">
    <text evidence="1">The sequence shown here is derived from an EMBL/GenBank/DDBJ whole genome shotgun (WGS) entry which is preliminary data.</text>
</comment>
<reference evidence="1" key="1">
    <citation type="submission" date="2019-03" db="EMBL/GenBank/DDBJ databases">
        <title>Improved annotation for the trematode Fasciola hepatica.</title>
        <authorList>
            <person name="Choi Y.-J."/>
            <person name="Martin J."/>
            <person name="Mitreva M."/>
        </authorList>
    </citation>
    <scope>NUCLEOTIDE SEQUENCE [LARGE SCALE GENOMIC DNA]</scope>
</reference>
<accession>A0A4E0R394</accession>
<organism evidence="1 2">
    <name type="scientific">Fasciola hepatica</name>
    <name type="common">Liver fluke</name>
    <dbReference type="NCBI Taxonomy" id="6192"/>
    <lineage>
        <taxon>Eukaryota</taxon>
        <taxon>Metazoa</taxon>
        <taxon>Spiralia</taxon>
        <taxon>Lophotrochozoa</taxon>
        <taxon>Platyhelminthes</taxon>
        <taxon>Trematoda</taxon>
        <taxon>Digenea</taxon>
        <taxon>Plagiorchiida</taxon>
        <taxon>Echinostomata</taxon>
        <taxon>Echinostomatoidea</taxon>
        <taxon>Fasciolidae</taxon>
        <taxon>Fasciola</taxon>
    </lineage>
</organism>
<keyword evidence="2" id="KW-1185">Reference proteome</keyword>
<proteinExistence type="predicted"/>
<dbReference type="Proteomes" id="UP000230066">
    <property type="component" value="Unassembled WGS sequence"/>
</dbReference>
<evidence type="ECO:0000313" key="1">
    <source>
        <dbReference type="EMBL" id="THD20794.1"/>
    </source>
</evidence>
<dbReference type="EMBL" id="JXXN02004197">
    <property type="protein sequence ID" value="THD20794.1"/>
    <property type="molecule type" value="Genomic_DNA"/>
</dbReference>
<name>A0A4E0R394_FASHE</name>
<gene>
    <name evidence="1" type="ORF">D915_008492</name>
</gene>
<protein>
    <submittedName>
        <fullName evidence="1">Uncharacterized protein</fullName>
    </submittedName>
</protein>
<evidence type="ECO:0000313" key="2">
    <source>
        <dbReference type="Proteomes" id="UP000230066"/>
    </source>
</evidence>
<sequence>MQDEQNEIHHFLDCDTVRAALTAGRIPAKAGGRR</sequence>